<feature type="compositionally biased region" description="Basic residues" evidence="1">
    <location>
        <begin position="241"/>
        <end position="254"/>
    </location>
</feature>
<feature type="region of interest" description="Disordered" evidence="1">
    <location>
        <begin position="214"/>
        <end position="268"/>
    </location>
</feature>
<evidence type="ECO:0000256" key="1">
    <source>
        <dbReference type="SAM" id="MobiDB-lite"/>
    </source>
</evidence>
<name>A0A2R6NGP2_9APHY</name>
<evidence type="ECO:0000313" key="3">
    <source>
        <dbReference type="Proteomes" id="UP000186601"/>
    </source>
</evidence>
<accession>A0A2R6NGP2</accession>
<reference evidence="2 3" key="1">
    <citation type="submission" date="2018-02" db="EMBL/GenBank/DDBJ databases">
        <title>Genome sequence of the basidiomycete white-rot fungus Phlebia centrifuga.</title>
        <authorList>
            <person name="Granchi Z."/>
            <person name="Peng M."/>
            <person name="de Vries R.P."/>
            <person name="Hilden K."/>
            <person name="Makela M.R."/>
            <person name="Grigoriev I."/>
            <person name="Riley R."/>
        </authorList>
    </citation>
    <scope>NUCLEOTIDE SEQUENCE [LARGE SCALE GENOMIC DNA]</scope>
    <source>
        <strain evidence="2 3">FBCC195</strain>
    </source>
</reference>
<gene>
    <name evidence="2" type="ORF">PHLCEN_2v12675</name>
</gene>
<sequence length="268" mass="29103">MTFIATTNTSIPGQEFSNACQYAQVHSQGISHAVNHFALSGLTKRVPAVGAEQILSEVPSARICLHFQPPGLGTLDGSNGALVKCTKKQDARLRDAILRVNSPSAVEQPDNTHHQTRVFTTPQLPGAYSAPHTETSIDPISIVAATLIDQKSSNANKENVCTASVATPACLRDRRRPTVNMRFLSNVLNNQNYSNSRKPCSDLTAWRAKSATMKLDKIDPPSSSADPRSRETCENSMNTKKGIHPSNKKHRTPRTSRNGVSKSKPATH</sequence>
<keyword evidence="3" id="KW-1185">Reference proteome</keyword>
<evidence type="ECO:0000313" key="2">
    <source>
        <dbReference type="EMBL" id="PSR71408.1"/>
    </source>
</evidence>
<dbReference type="AlphaFoldDB" id="A0A2R6NGP2"/>
<organism evidence="2 3">
    <name type="scientific">Hermanssonia centrifuga</name>
    <dbReference type="NCBI Taxonomy" id="98765"/>
    <lineage>
        <taxon>Eukaryota</taxon>
        <taxon>Fungi</taxon>
        <taxon>Dikarya</taxon>
        <taxon>Basidiomycota</taxon>
        <taxon>Agaricomycotina</taxon>
        <taxon>Agaricomycetes</taxon>
        <taxon>Polyporales</taxon>
        <taxon>Meruliaceae</taxon>
        <taxon>Hermanssonia</taxon>
    </lineage>
</organism>
<comment type="caution">
    <text evidence="2">The sequence shown here is derived from an EMBL/GenBank/DDBJ whole genome shotgun (WGS) entry which is preliminary data.</text>
</comment>
<proteinExistence type="predicted"/>
<feature type="compositionally biased region" description="Polar residues" evidence="1">
    <location>
        <begin position="255"/>
        <end position="268"/>
    </location>
</feature>
<dbReference type="Proteomes" id="UP000186601">
    <property type="component" value="Unassembled WGS sequence"/>
</dbReference>
<dbReference type="EMBL" id="MLYV02001285">
    <property type="protein sequence ID" value="PSR71408.1"/>
    <property type="molecule type" value="Genomic_DNA"/>
</dbReference>
<protein>
    <submittedName>
        <fullName evidence="2">Uncharacterized protein</fullName>
    </submittedName>
</protein>